<dbReference type="EnsemblMetazoa" id="CapteT216987">
    <property type="protein sequence ID" value="CapteP216987"/>
    <property type="gene ID" value="CapteG216987"/>
</dbReference>
<protein>
    <submittedName>
        <fullName evidence="2 3">Uncharacterized protein</fullName>
    </submittedName>
</protein>
<dbReference type="Proteomes" id="UP000014760">
    <property type="component" value="Unassembled WGS sequence"/>
</dbReference>
<feature type="region of interest" description="Disordered" evidence="1">
    <location>
        <begin position="94"/>
        <end position="198"/>
    </location>
</feature>
<reference evidence="3" key="3">
    <citation type="submission" date="2015-06" db="UniProtKB">
        <authorList>
            <consortium name="EnsemblMetazoa"/>
        </authorList>
    </citation>
    <scope>IDENTIFICATION</scope>
</reference>
<gene>
    <name evidence="2" type="ORF">CAPTEDRAFT_216987</name>
</gene>
<feature type="compositionally biased region" description="Polar residues" evidence="1">
    <location>
        <begin position="94"/>
        <end position="110"/>
    </location>
</feature>
<feature type="compositionally biased region" description="Pro residues" evidence="1">
    <location>
        <begin position="129"/>
        <end position="139"/>
    </location>
</feature>
<proteinExistence type="predicted"/>
<accession>R7T5D1</accession>
<evidence type="ECO:0000313" key="2">
    <source>
        <dbReference type="EMBL" id="ELT88196.1"/>
    </source>
</evidence>
<organism evidence="2">
    <name type="scientific">Capitella teleta</name>
    <name type="common">Polychaete worm</name>
    <dbReference type="NCBI Taxonomy" id="283909"/>
    <lineage>
        <taxon>Eukaryota</taxon>
        <taxon>Metazoa</taxon>
        <taxon>Spiralia</taxon>
        <taxon>Lophotrochozoa</taxon>
        <taxon>Annelida</taxon>
        <taxon>Polychaeta</taxon>
        <taxon>Sedentaria</taxon>
        <taxon>Scolecida</taxon>
        <taxon>Capitellidae</taxon>
        <taxon>Capitella</taxon>
    </lineage>
</organism>
<sequence length="216" mass="23686">MDPTRLPRVAHHRAKTLPRMVHGYSHTETITLGYRGDLSQDALVIYDSSVSQNSITARVLLSISRHDVCHKNMSLLSGSEVRVLSLAKNSSTMEGEVCSQHSGDGSNTDSGRGASEEGEKQHLGTRPNRLPPYPPPPPARSITSTYGGHRQQAPPYHNEPSPRHTNGVVESPQIMTSPRYHGNNSRTPSHNTPSLDAIPERTYLPNTLTEMKSIVV</sequence>
<evidence type="ECO:0000313" key="4">
    <source>
        <dbReference type="Proteomes" id="UP000014760"/>
    </source>
</evidence>
<name>R7T5D1_CAPTE</name>
<reference evidence="2 4" key="2">
    <citation type="journal article" date="2013" name="Nature">
        <title>Insights into bilaterian evolution from three spiralian genomes.</title>
        <authorList>
            <person name="Simakov O."/>
            <person name="Marletaz F."/>
            <person name="Cho S.J."/>
            <person name="Edsinger-Gonzales E."/>
            <person name="Havlak P."/>
            <person name="Hellsten U."/>
            <person name="Kuo D.H."/>
            <person name="Larsson T."/>
            <person name="Lv J."/>
            <person name="Arendt D."/>
            <person name="Savage R."/>
            <person name="Osoegawa K."/>
            <person name="de Jong P."/>
            <person name="Grimwood J."/>
            <person name="Chapman J.A."/>
            <person name="Shapiro H."/>
            <person name="Aerts A."/>
            <person name="Otillar R.P."/>
            <person name="Terry A.Y."/>
            <person name="Boore J.L."/>
            <person name="Grigoriev I.V."/>
            <person name="Lindberg D.R."/>
            <person name="Seaver E.C."/>
            <person name="Weisblat D.A."/>
            <person name="Putnam N.H."/>
            <person name="Rokhsar D.S."/>
        </authorList>
    </citation>
    <scope>NUCLEOTIDE SEQUENCE</scope>
    <source>
        <strain evidence="2 4">I ESC-2004</strain>
    </source>
</reference>
<keyword evidence="4" id="KW-1185">Reference proteome</keyword>
<feature type="compositionally biased region" description="Polar residues" evidence="1">
    <location>
        <begin position="182"/>
        <end position="194"/>
    </location>
</feature>
<evidence type="ECO:0000313" key="3">
    <source>
        <dbReference type="EnsemblMetazoa" id="CapteP216987"/>
    </source>
</evidence>
<reference evidence="4" key="1">
    <citation type="submission" date="2012-12" db="EMBL/GenBank/DDBJ databases">
        <authorList>
            <person name="Hellsten U."/>
            <person name="Grimwood J."/>
            <person name="Chapman J.A."/>
            <person name="Shapiro H."/>
            <person name="Aerts A."/>
            <person name="Otillar R.P."/>
            <person name="Terry A.Y."/>
            <person name="Boore J.L."/>
            <person name="Simakov O."/>
            <person name="Marletaz F."/>
            <person name="Cho S.-J."/>
            <person name="Edsinger-Gonzales E."/>
            <person name="Havlak P."/>
            <person name="Kuo D.-H."/>
            <person name="Larsson T."/>
            <person name="Lv J."/>
            <person name="Arendt D."/>
            <person name="Savage R."/>
            <person name="Osoegawa K."/>
            <person name="de Jong P."/>
            <person name="Lindberg D.R."/>
            <person name="Seaver E.C."/>
            <person name="Weisblat D.A."/>
            <person name="Putnam N.H."/>
            <person name="Grigoriev I.V."/>
            <person name="Rokhsar D.S."/>
        </authorList>
    </citation>
    <scope>NUCLEOTIDE SEQUENCE</scope>
    <source>
        <strain evidence="4">I ESC-2004</strain>
    </source>
</reference>
<evidence type="ECO:0000256" key="1">
    <source>
        <dbReference type="SAM" id="MobiDB-lite"/>
    </source>
</evidence>
<dbReference type="EMBL" id="AMQN01003506">
    <property type="status" value="NOT_ANNOTATED_CDS"/>
    <property type="molecule type" value="Genomic_DNA"/>
</dbReference>
<dbReference type="HOGENOM" id="CLU_1278712_0_0_1"/>
<dbReference type="AlphaFoldDB" id="R7T5D1"/>
<dbReference type="EMBL" id="KB311953">
    <property type="protein sequence ID" value="ELT88196.1"/>
    <property type="molecule type" value="Genomic_DNA"/>
</dbReference>